<evidence type="ECO:0000313" key="2">
    <source>
        <dbReference type="Proteomes" id="UP001203423"/>
    </source>
</evidence>
<accession>A0ABT0L824</accession>
<dbReference type="InterPro" id="IPR005095">
    <property type="entry name" value="EspA"/>
</dbReference>
<dbReference type="Pfam" id="PF03433">
    <property type="entry name" value="EspA"/>
    <property type="match status" value="1"/>
</dbReference>
<proteinExistence type="predicted"/>
<reference evidence="1 2" key="1">
    <citation type="submission" date="2022-01" db="EMBL/GenBank/DDBJ databases">
        <title>Whole genome-based taxonomy of the Shewanellaceae.</title>
        <authorList>
            <person name="Martin-Rodriguez A.J."/>
        </authorList>
    </citation>
    <scope>NUCLEOTIDE SEQUENCE [LARGE SCALE GENOMIC DNA]</scope>
    <source>
        <strain evidence="1 2">DSM 17177</strain>
    </source>
</reference>
<comment type="caution">
    <text evidence="1">The sequence shown here is derived from an EMBL/GenBank/DDBJ whole genome shotgun (WGS) entry which is preliminary data.</text>
</comment>
<sequence length="193" mass="21343">MTTISNTNSIRDQDRTDYQQNYISRQGDNVLSRGIAVMYMFMNLLSEMADSMYADMQSQSDITREAQSMANRVDSAIATAARDGDKGSAAIDQATYEYMYDNNITVNGQSINDYLGISGGKSTNVSGIKKDQGELKSIKSALETVSNQASDYVSQSQLQLQKLMQTYNVTVSLINSMQTMLADMNKSIAQNIR</sequence>
<evidence type="ECO:0000313" key="1">
    <source>
        <dbReference type="EMBL" id="MCL1123699.1"/>
    </source>
</evidence>
<keyword evidence="2" id="KW-1185">Reference proteome</keyword>
<dbReference type="InterPro" id="IPR035074">
    <property type="entry name" value="EspA/CesA-like"/>
</dbReference>
<name>A0ABT0L824_9GAMM</name>
<dbReference type="RefSeq" id="WP_248938985.1">
    <property type="nucleotide sequence ID" value="NZ_JAKIKS010000010.1"/>
</dbReference>
<protein>
    <submittedName>
        <fullName evidence="1">Secretion protein EspA</fullName>
    </submittedName>
</protein>
<dbReference type="EMBL" id="JAKIKS010000010">
    <property type="protein sequence ID" value="MCL1123699.1"/>
    <property type="molecule type" value="Genomic_DNA"/>
</dbReference>
<dbReference type="SUPFAM" id="SSF116927">
    <property type="entry name" value="EspA/CesA-like"/>
    <property type="match status" value="1"/>
</dbReference>
<dbReference type="Proteomes" id="UP001203423">
    <property type="component" value="Unassembled WGS sequence"/>
</dbReference>
<organism evidence="1 2">
    <name type="scientific">Shewanella surugensis</name>
    <dbReference type="NCBI Taxonomy" id="212020"/>
    <lineage>
        <taxon>Bacteria</taxon>
        <taxon>Pseudomonadati</taxon>
        <taxon>Pseudomonadota</taxon>
        <taxon>Gammaproteobacteria</taxon>
        <taxon>Alteromonadales</taxon>
        <taxon>Shewanellaceae</taxon>
        <taxon>Shewanella</taxon>
    </lineage>
</organism>
<gene>
    <name evidence="1" type="ORF">L2764_04155</name>
</gene>